<evidence type="ECO:0000313" key="3">
    <source>
        <dbReference type="Proteomes" id="UP000039046"/>
    </source>
</evidence>
<dbReference type="Proteomes" id="UP000039046">
    <property type="component" value="Unassembled WGS sequence"/>
</dbReference>
<accession>A0A0A1T9Q4</accession>
<keyword evidence="1" id="KW-0472">Membrane</keyword>
<name>A0A0A1T9Q4_9HYPO</name>
<protein>
    <submittedName>
        <fullName evidence="2">Uncharacterized protein</fullName>
    </submittedName>
</protein>
<organism evidence="2 3">
    <name type="scientific">[Torrubiella] hemipterigena</name>
    <dbReference type="NCBI Taxonomy" id="1531966"/>
    <lineage>
        <taxon>Eukaryota</taxon>
        <taxon>Fungi</taxon>
        <taxon>Dikarya</taxon>
        <taxon>Ascomycota</taxon>
        <taxon>Pezizomycotina</taxon>
        <taxon>Sordariomycetes</taxon>
        <taxon>Hypocreomycetidae</taxon>
        <taxon>Hypocreales</taxon>
        <taxon>Clavicipitaceae</taxon>
        <taxon>Clavicipitaceae incertae sedis</taxon>
        <taxon>'Torrubiella' clade</taxon>
    </lineage>
</organism>
<gene>
    <name evidence="2" type="ORF">VHEMI03051</name>
</gene>
<evidence type="ECO:0000313" key="2">
    <source>
        <dbReference type="EMBL" id="CEJ83017.1"/>
    </source>
</evidence>
<keyword evidence="3" id="KW-1185">Reference proteome</keyword>
<keyword evidence="1" id="KW-1133">Transmembrane helix</keyword>
<dbReference type="EMBL" id="CDHN01000001">
    <property type="protein sequence ID" value="CEJ83017.1"/>
    <property type="molecule type" value="Genomic_DNA"/>
</dbReference>
<proteinExistence type="predicted"/>
<sequence length="117" mass="12711">MTQLFPRLMANASCHDAQVTAPTVSQDCRSGFDFTVYFEEAILCILPSAAYLLSGTIESAYMLWKGKTLFMKASPLQMVKLAANVAFAVIQIALIALWSLHPLPSTSLPLVSSIMSP</sequence>
<dbReference type="AlphaFoldDB" id="A0A0A1T9Q4"/>
<evidence type="ECO:0000256" key="1">
    <source>
        <dbReference type="SAM" id="Phobius"/>
    </source>
</evidence>
<feature type="transmembrane region" description="Helical" evidence="1">
    <location>
        <begin position="81"/>
        <end position="100"/>
    </location>
</feature>
<reference evidence="2 3" key="1">
    <citation type="journal article" date="2015" name="Genome Announc.">
        <title>Draft Genome Sequence and Gene Annotation of the Entomopathogenic Fungus Verticillium hemipterigenum.</title>
        <authorList>
            <person name="Horn F."/>
            <person name="Habel A."/>
            <person name="Scharf D.H."/>
            <person name="Dworschak J."/>
            <person name="Brakhage A.A."/>
            <person name="Guthke R."/>
            <person name="Hertweck C."/>
            <person name="Linde J."/>
        </authorList>
    </citation>
    <scope>NUCLEOTIDE SEQUENCE [LARGE SCALE GENOMIC DNA]</scope>
</reference>
<keyword evidence="1" id="KW-0812">Transmembrane</keyword>
<dbReference type="HOGENOM" id="CLU_2086466_0_0_1"/>
<dbReference type="OrthoDB" id="6500128at2759"/>